<dbReference type="Gene3D" id="1.20.140.40">
    <property type="entry name" value="Invertase/pectin methylesterase inhibitor family protein"/>
    <property type="match status" value="1"/>
</dbReference>
<keyword evidence="3" id="KW-1185">Reference proteome</keyword>
<dbReference type="AlphaFoldDB" id="A0A7J8TJB6"/>
<accession>A0A7J8TJB6</accession>
<dbReference type="EMBL" id="JABFAC010250182">
    <property type="protein sequence ID" value="MBA0638224.1"/>
    <property type="molecule type" value="Genomic_DNA"/>
</dbReference>
<dbReference type="Proteomes" id="UP000593561">
    <property type="component" value="Unassembled WGS sequence"/>
</dbReference>
<dbReference type="PANTHER" id="PTHR31890">
    <property type="entry name" value="PLANT INVERTASE/PECTIN METHYLESTERASE INHIBITOR SUPERFAMILY PROTEIN"/>
    <property type="match status" value="1"/>
</dbReference>
<evidence type="ECO:0000313" key="3">
    <source>
        <dbReference type="Proteomes" id="UP000593561"/>
    </source>
</evidence>
<evidence type="ECO:0000256" key="1">
    <source>
        <dbReference type="SAM" id="Phobius"/>
    </source>
</evidence>
<dbReference type="PANTHER" id="PTHR31890:SF9">
    <property type="entry name" value="PLANT INVERTASE_PECTIN METHYLESTERASE INHIBITOR SUPERFAMILY PROTEIN"/>
    <property type="match status" value="1"/>
</dbReference>
<protein>
    <recommendedName>
        <fullName evidence="4">Pectinesterase inhibitor domain-containing protein</fullName>
    </recommendedName>
</protein>
<proteinExistence type="predicted"/>
<keyword evidence="1" id="KW-0472">Membrane</keyword>
<name>A0A7J8TJB6_GOSDV</name>
<reference evidence="2 3" key="1">
    <citation type="journal article" date="2019" name="Genome Biol. Evol.">
        <title>Insights into the evolution of the New World diploid cottons (Gossypium, subgenus Houzingenia) based on genome sequencing.</title>
        <authorList>
            <person name="Grover C.E."/>
            <person name="Arick M.A. 2nd"/>
            <person name="Thrash A."/>
            <person name="Conover J.L."/>
            <person name="Sanders W.S."/>
            <person name="Peterson D.G."/>
            <person name="Frelichowski J.E."/>
            <person name="Scheffler J.A."/>
            <person name="Scheffler B.E."/>
            <person name="Wendel J.F."/>
        </authorList>
    </citation>
    <scope>NUCLEOTIDE SEQUENCE [LARGE SCALE GENOMIC DNA]</scope>
    <source>
        <strain evidence="2">27</strain>
        <tissue evidence="2">Leaf</tissue>
    </source>
</reference>
<evidence type="ECO:0000313" key="2">
    <source>
        <dbReference type="EMBL" id="MBA0638224.1"/>
    </source>
</evidence>
<sequence>MAPPIQVCIVSDIFLVIFSLSFLSTSAVLPKANIPLPKVKIPLPVSSSKLVGNFCNYESIENRKFFLEALSTPEAVVAKDSTQLGILIMIFGVENGKATLNIYNELIKKPSSPQLLKVLNYCVEAYKYASLSFEIVFSEFVENPQTTNYDVTIIDPEITNCEKELLDANAQPPRLLVGNRFMHYYIDMGCQITSILQLEKPNEY</sequence>
<dbReference type="SUPFAM" id="SSF101148">
    <property type="entry name" value="Plant invertase/pectin methylesterase inhibitor"/>
    <property type="match status" value="1"/>
</dbReference>
<keyword evidence="1" id="KW-1133">Transmembrane helix</keyword>
<organism evidence="2 3">
    <name type="scientific">Gossypium davidsonii</name>
    <name type="common">Davidson's cotton</name>
    <name type="synonym">Gossypium klotzschianum subsp. davidsonii</name>
    <dbReference type="NCBI Taxonomy" id="34287"/>
    <lineage>
        <taxon>Eukaryota</taxon>
        <taxon>Viridiplantae</taxon>
        <taxon>Streptophyta</taxon>
        <taxon>Embryophyta</taxon>
        <taxon>Tracheophyta</taxon>
        <taxon>Spermatophyta</taxon>
        <taxon>Magnoliopsida</taxon>
        <taxon>eudicotyledons</taxon>
        <taxon>Gunneridae</taxon>
        <taxon>Pentapetalae</taxon>
        <taxon>rosids</taxon>
        <taxon>malvids</taxon>
        <taxon>Malvales</taxon>
        <taxon>Malvaceae</taxon>
        <taxon>Malvoideae</taxon>
        <taxon>Gossypium</taxon>
    </lineage>
</organism>
<evidence type="ECO:0008006" key="4">
    <source>
        <dbReference type="Google" id="ProtNLM"/>
    </source>
</evidence>
<gene>
    <name evidence="2" type="ORF">Godav_029411</name>
</gene>
<dbReference type="InterPro" id="IPR035513">
    <property type="entry name" value="Invertase/methylesterase_inhib"/>
</dbReference>
<comment type="caution">
    <text evidence="2">The sequence shown here is derived from an EMBL/GenBank/DDBJ whole genome shotgun (WGS) entry which is preliminary data.</text>
</comment>
<feature type="transmembrane region" description="Helical" evidence="1">
    <location>
        <begin position="7"/>
        <end position="29"/>
    </location>
</feature>
<keyword evidence="1" id="KW-0812">Transmembrane</keyword>